<dbReference type="Proteomes" id="UP001500547">
    <property type="component" value="Unassembled WGS sequence"/>
</dbReference>
<organism evidence="6 7">
    <name type="scientific">Viridibacterium curvum</name>
    <dbReference type="NCBI Taxonomy" id="1101404"/>
    <lineage>
        <taxon>Bacteria</taxon>
        <taxon>Pseudomonadati</taxon>
        <taxon>Pseudomonadota</taxon>
        <taxon>Betaproteobacteria</taxon>
        <taxon>Rhodocyclales</taxon>
        <taxon>Rhodocyclaceae</taxon>
        <taxon>Viridibacterium</taxon>
    </lineage>
</organism>
<dbReference type="Gene3D" id="3.40.190.290">
    <property type="match status" value="1"/>
</dbReference>
<evidence type="ECO:0000256" key="2">
    <source>
        <dbReference type="ARBA" id="ARBA00023015"/>
    </source>
</evidence>
<proteinExistence type="inferred from homology"/>
<feature type="domain" description="HTH lysR-type" evidence="5">
    <location>
        <begin position="1"/>
        <end position="58"/>
    </location>
</feature>
<dbReference type="PANTHER" id="PTHR30126">
    <property type="entry name" value="HTH-TYPE TRANSCRIPTIONAL REGULATOR"/>
    <property type="match status" value="1"/>
</dbReference>
<dbReference type="PROSITE" id="PS50931">
    <property type="entry name" value="HTH_LYSR"/>
    <property type="match status" value="1"/>
</dbReference>
<evidence type="ECO:0000313" key="7">
    <source>
        <dbReference type="Proteomes" id="UP001500547"/>
    </source>
</evidence>
<comment type="similarity">
    <text evidence="1">Belongs to the LysR transcriptional regulatory family.</text>
</comment>
<dbReference type="EMBL" id="BAABLD010000017">
    <property type="protein sequence ID" value="GAA5172535.1"/>
    <property type="molecule type" value="Genomic_DNA"/>
</dbReference>
<evidence type="ECO:0000256" key="1">
    <source>
        <dbReference type="ARBA" id="ARBA00009437"/>
    </source>
</evidence>
<dbReference type="PANTHER" id="PTHR30126:SF39">
    <property type="entry name" value="HTH-TYPE TRANSCRIPTIONAL REGULATOR CYSL"/>
    <property type="match status" value="1"/>
</dbReference>
<dbReference type="SUPFAM" id="SSF53850">
    <property type="entry name" value="Periplasmic binding protein-like II"/>
    <property type="match status" value="1"/>
</dbReference>
<dbReference type="InterPro" id="IPR036388">
    <property type="entry name" value="WH-like_DNA-bd_sf"/>
</dbReference>
<dbReference type="Gene3D" id="1.10.10.10">
    <property type="entry name" value="Winged helix-like DNA-binding domain superfamily/Winged helix DNA-binding domain"/>
    <property type="match status" value="1"/>
</dbReference>
<name>A0ABP9R881_9RHOO</name>
<evidence type="ECO:0000256" key="3">
    <source>
        <dbReference type="ARBA" id="ARBA00023125"/>
    </source>
</evidence>
<accession>A0ABP9R881</accession>
<dbReference type="PRINTS" id="PR00039">
    <property type="entry name" value="HTHLYSR"/>
</dbReference>
<keyword evidence="2" id="KW-0805">Transcription regulation</keyword>
<gene>
    <name evidence="6" type="ORF">GCM10025770_38900</name>
</gene>
<dbReference type="RefSeq" id="WP_345534786.1">
    <property type="nucleotide sequence ID" value="NZ_BAABLD010000017.1"/>
</dbReference>
<dbReference type="Pfam" id="PF03466">
    <property type="entry name" value="LysR_substrate"/>
    <property type="match status" value="1"/>
</dbReference>
<dbReference type="InterPro" id="IPR000847">
    <property type="entry name" value="LysR_HTH_N"/>
</dbReference>
<reference evidence="7" key="1">
    <citation type="journal article" date="2019" name="Int. J. Syst. Evol. Microbiol.">
        <title>The Global Catalogue of Microorganisms (GCM) 10K type strain sequencing project: providing services to taxonomists for standard genome sequencing and annotation.</title>
        <authorList>
            <consortium name="The Broad Institute Genomics Platform"/>
            <consortium name="The Broad Institute Genome Sequencing Center for Infectious Disease"/>
            <person name="Wu L."/>
            <person name="Ma J."/>
        </authorList>
    </citation>
    <scope>NUCLEOTIDE SEQUENCE [LARGE SCALE GENOMIC DNA]</scope>
    <source>
        <strain evidence="7">JCM 18715</strain>
    </source>
</reference>
<dbReference type="SUPFAM" id="SSF46785">
    <property type="entry name" value="Winged helix' DNA-binding domain"/>
    <property type="match status" value="1"/>
</dbReference>
<keyword evidence="3" id="KW-0238">DNA-binding</keyword>
<evidence type="ECO:0000259" key="5">
    <source>
        <dbReference type="PROSITE" id="PS50931"/>
    </source>
</evidence>
<dbReference type="InterPro" id="IPR036390">
    <property type="entry name" value="WH_DNA-bd_sf"/>
</dbReference>
<evidence type="ECO:0000256" key="4">
    <source>
        <dbReference type="ARBA" id="ARBA00023163"/>
    </source>
</evidence>
<evidence type="ECO:0000313" key="6">
    <source>
        <dbReference type="EMBL" id="GAA5172535.1"/>
    </source>
</evidence>
<sequence>MNLHLLRIFATVVEHKSFSRAAEALEVSQPAVSKAVRELESQLDVVLLDRGGRSFQLSEPGRVLYEYAQGIFAMEKAAVDAVQSFYEMERGTLTIGASTTIATYWMPPFIADFTRDNPGVNVRLMSGNTQAVAQWLLDCAVDVALVEGPVIDERLESRIWRHEHMVIVGSRGRPDGDCTVEPATLSGEQWILREPGSGSREVVERELLRLGITPARTLEVGNNEAIVQSVAAGLGLGMVPRVCAADQLALGKVTALSLTTGELSRELYRLRLPRRPISQAALAFEALIG</sequence>
<keyword evidence="7" id="KW-1185">Reference proteome</keyword>
<comment type="caution">
    <text evidence="6">The sequence shown here is derived from an EMBL/GenBank/DDBJ whole genome shotgun (WGS) entry which is preliminary data.</text>
</comment>
<keyword evidence="4" id="KW-0804">Transcription</keyword>
<dbReference type="Pfam" id="PF00126">
    <property type="entry name" value="HTH_1"/>
    <property type="match status" value="1"/>
</dbReference>
<protein>
    <submittedName>
        <fullName evidence="6">LysR family transcriptional regulator</fullName>
    </submittedName>
</protein>
<dbReference type="InterPro" id="IPR005119">
    <property type="entry name" value="LysR_subst-bd"/>
</dbReference>